<dbReference type="Proteomes" id="UP000277890">
    <property type="component" value="Unassembled WGS sequence"/>
</dbReference>
<gene>
    <name evidence="1" type="ORF">D8794_02375</name>
</gene>
<organism evidence="1 2">
    <name type="scientific">Streptococcus cristatus</name>
    <dbReference type="NCBI Taxonomy" id="45634"/>
    <lineage>
        <taxon>Bacteria</taxon>
        <taxon>Bacillati</taxon>
        <taxon>Bacillota</taxon>
        <taxon>Bacilli</taxon>
        <taxon>Lactobacillales</taxon>
        <taxon>Streptococcaceae</taxon>
        <taxon>Streptococcus</taxon>
    </lineage>
</organism>
<dbReference type="RefSeq" id="WP_185760996.1">
    <property type="nucleotide sequence ID" value="NZ_RJPO01000002.1"/>
</dbReference>
<dbReference type="AlphaFoldDB" id="A0A3R9LSY9"/>
<reference evidence="1 2" key="1">
    <citation type="submission" date="2018-11" db="EMBL/GenBank/DDBJ databases">
        <title>Species Designations Belie Phenotypic and Genotypic Heterogeneity in Oral Streptococci.</title>
        <authorList>
            <person name="Velsko I."/>
        </authorList>
    </citation>
    <scope>NUCLEOTIDE SEQUENCE [LARGE SCALE GENOMIC DNA]</scope>
    <source>
        <strain evidence="1 2">A54</strain>
    </source>
</reference>
<comment type="caution">
    <text evidence="1">The sequence shown here is derived from an EMBL/GenBank/DDBJ whole genome shotgun (WGS) entry which is preliminary data.</text>
</comment>
<evidence type="ECO:0000313" key="1">
    <source>
        <dbReference type="EMBL" id="RSJ87081.1"/>
    </source>
</evidence>
<sequence length="418" mass="47229">MTYDYTDKELNVLNQEGYVYSVNPDVALKSKIKHKIITDKKDEELSSEETNTVRVGRRDFRVVSVKNDPATGFQGMAVAPIVNGQVDTNSVAVVAAGTTPTDFNDLRGAITSINPELSSPQLAVADEFLQEVRKNYHVTQLTGYSQGAYMIKLGAKYHIPTTVFNGWFSYDTLSKDEEKFLKRNTHLFKNYRHVEDDVVQYRDGNLAGVKGGDGFGTIYWVYGSSHKIFDWQFNEQGEVIDEHGRVVITAMRFNYLETAKNSLQSLDTELASLVGLRDRLKADGLSRGEKIYLDSEQALVTASAIENIATKGLDLLISLYDDAIQEAEDLWNLIVRQAYTAGPKLSESEIYSALSDVGVTRESISVSDFQRYREKKALAYELKREFEGIAQKMRSGIQKQLDQDQELARNFKQWDLMR</sequence>
<dbReference type="EMBL" id="RJPQ01000002">
    <property type="protein sequence ID" value="RSJ87081.1"/>
    <property type="molecule type" value="Genomic_DNA"/>
</dbReference>
<proteinExistence type="predicted"/>
<accession>A0A3R9LSY9</accession>
<evidence type="ECO:0000313" key="2">
    <source>
        <dbReference type="Proteomes" id="UP000277890"/>
    </source>
</evidence>
<protein>
    <submittedName>
        <fullName evidence="1">Uncharacterized protein</fullName>
    </submittedName>
</protein>
<name>A0A3R9LSY9_STRCR</name>